<organism evidence="3 4">
    <name type="scientific">Sphingomonas floccifaciens</name>
    <dbReference type="NCBI Taxonomy" id="1844115"/>
    <lineage>
        <taxon>Bacteria</taxon>
        <taxon>Pseudomonadati</taxon>
        <taxon>Pseudomonadota</taxon>
        <taxon>Alphaproteobacteria</taxon>
        <taxon>Sphingomonadales</taxon>
        <taxon>Sphingomonadaceae</taxon>
        <taxon>Sphingomonas</taxon>
    </lineage>
</organism>
<accession>A0ABW4NDF7</accession>
<gene>
    <name evidence="3" type="ORF">ACFSC3_09195</name>
</gene>
<dbReference type="SUPFAM" id="SSF53187">
    <property type="entry name" value="Zn-dependent exopeptidases"/>
    <property type="match status" value="1"/>
</dbReference>
<dbReference type="Gene3D" id="3.50.30.30">
    <property type="match status" value="1"/>
</dbReference>
<dbReference type="GO" id="GO:0016787">
    <property type="term" value="F:hydrolase activity"/>
    <property type="evidence" value="ECO:0007669"/>
    <property type="project" value="UniProtKB-KW"/>
</dbReference>
<feature type="signal peptide" evidence="1">
    <location>
        <begin position="1"/>
        <end position="19"/>
    </location>
</feature>
<keyword evidence="3" id="KW-0378">Hydrolase</keyword>
<dbReference type="PANTHER" id="PTHR12147">
    <property type="entry name" value="METALLOPEPTIDASE M28 FAMILY MEMBER"/>
    <property type="match status" value="1"/>
</dbReference>
<evidence type="ECO:0000313" key="4">
    <source>
        <dbReference type="Proteomes" id="UP001597283"/>
    </source>
</evidence>
<feature type="chain" id="PRO_5046204533" evidence="1">
    <location>
        <begin position="20"/>
        <end position="543"/>
    </location>
</feature>
<dbReference type="Gene3D" id="3.40.630.10">
    <property type="entry name" value="Zn peptidases"/>
    <property type="match status" value="1"/>
</dbReference>
<dbReference type="PANTHER" id="PTHR12147:SF26">
    <property type="entry name" value="PEPTIDASE M28 DOMAIN-CONTAINING PROTEIN"/>
    <property type="match status" value="1"/>
</dbReference>
<dbReference type="InterPro" id="IPR007484">
    <property type="entry name" value="Peptidase_M28"/>
</dbReference>
<dbReference type="Proteomes" id="UP001597283">
    <property type="component" value="Unassembled WGS sequence"/>
</dbReference>
<dbReference type="CDD" id="cd04820">
    <property type="entry name" value="PA_M28_1_1"/>
    <property type="match status" value="1"/>
</dbReference>
<evidence type="ECO:0000259" key="2">
    <source>
        <dbReference type="Pfam" id="PF04389"/>
    </source>
</evidence>
<dbReference type="RefSeq" id="WP_380940112.1">
    <property type="nucleotide sequence ID" value="NZ_JBHUFC010000003.1"/>
</dbReference>
<name>A0ABW4NDF7_9SPHN</name>
<dbReference type="Pfam" id="PF04389">
    <property type="entry name" value="Peptidase_M28"/>
    <property type="match status" value="1"/>
</dbReference>
<dbReference type="SUPFAM" id="SSF52025">
    <property type="entry name" value="PA domain"/>
    <property type="match status" value="1"/>
</dbReference>
<evidence type="ECO:0000313" key="3">
    <source>
        <dbReference type="EMBL" id="MFD1787748.1"/>
    </source>
</evidence>
<comment type="caution">
    <text evidence="3">The sequence shown here is derived from an EMBL/GenBank/DDBJ whole genome shotgun (WGS) entry which is preliminary data.</text>
</comment>
<keyword evidence="4" id="KW-1185">Reference proteome</keyword>
<reference evidence="4" key="1">
    <citation type="journal article" date="2019" name="Int. J. Syst. Evol. Microbiol.">
        <title>The Global Catalogue of Microorganisms (GCM) 10K type strain sequencing project: providing services to taxonomists for standard genome sequencing and annotation.</title>
        <authorList>
            <consortium name="The Broad Institute Genomics Platform"/>
            <consortium name="The Broad Institute Genome Sequencing Center for Infectious Disease"/>
            <person name="Wu L."/>
            <person name="Ma J."/>
        </authorList>
    </citation>
    <scope>NUCLEOTIDE SEQUENCE [LARGE SCALE GENOMIC DNA]</scope>
    <source>
        <strain evidence="4">Q85</strain>
    </source>
</reference>
<feature type="domain" description="Peptidase M28" evidence="2">
    <location>
        <begin position="289"/>
        <end position="505"/>
    </location>
</feature>
<sequence length="543" mass="56950">MRHLTALLLLSTVAAPVAAQDTTPAISPAAMRAHVEFLADDLLEGRDAGTRGYDIAARYVASRFDALGLKPGTPGGWYQTVRFQSARIDPAKPAAITIGGSRFDNGGDVAMAPDGRFPDQQVDGGAVFVGYGLDAPKQGYRDYRGLDLKGKFAVMLGGMPEGLPSELAASLSAERTRVAMAKGAIGVLTIPTPAMLKRFPWARAKASVGNARQRVVEPNGQPNLPAPGIRASGYVTGAALDALFAGSGATPAQVFAAIAKPGGKVRGRALKPSVSFTASNLVTTSQSPNVIGVLPGNDPALGKEYVLLTAHLDHDGIDPSAKGDDKIMNGAMDNAAGVATMLEAARAFVNSGTRPKRSVMFVALTSEEDGLLGSDYLARHPVVPAGGKVVADVNLDMPVLLYKLDDVVAFGAEHSTVGEAAARAAAKVGLTLSPDFMPEENVFVRSDHYSFVKQGVPSVMLATGVKNGGDRIFKDFLAKTYHTPADQPSLPFDWESAAKFAAVNYEIARDLADAPQAPRWYVGSPFGEQFAKDQPKAPRPGAK</sequence>
<keyword evidence="1" id="KW-0732">Signal</keyword>
<dbReference type="EMBL" id="JBHUFC010000003">
    <property type="protein sequence ID" value="MFD1787748.1"/>
    <property type="molecule type" value="Genomic_DNA"/>
</dbReference>
<dbReference type="EC" id="3.4.-.-" evidence="3"/>
<protein>
    <submittedName>
        <fullName evidence="3">M28 family metallopeptidase</fullName>
        <ecNumber evidence="3">3.4.-.-</ecNumber>
    </submittedName>
</protein>
<dbReference type="InterPro" id="IPR045175">
    <property type="entry name" value="M28_fam"/>
</dbReference>
<proteinExistence type="predicted"/>
<dbReference type="InterPro" id="IPR046450">
    <property type="entry name" value="PA_dom_sf"/>
</dbReference>
<evidence type="ECO:0000256" key="1">
    <source>
        <dbReference type="SAM" id="SignalP"/>
    </source>
</evidence>